<sequence>MSAQELAACLCWQGDRHLAQGETPLATAFYLAAFSCHAPSALRSVRAALAGARGPPVVATLEAWCRGDSQIPAIHWDGMAVVSLTGTLARTFLATLCPDHPAAALHSLAGLLAHGYHGEVVQRCGALLDAHSQQSLELRLTRALAWLLSRTQVDAGVADYLQAFAASADRMVAFVHTHQQPYLPALVSTLQDYISGCQEAGDSASQRETDCRRLLAALDPVGTWSNTPSPEALLQGGRYEDCQVACSRALEAASAGSRPQGERRATLLVTRAAATFLLDSGAQDLLRDLHEAFSERPSGARRQLEAVLSAGDRERLRAQVQEAADVGFARFQETVRSRPELREDSGRELLAPEDFQAVVELGPPHPGSCVRALCGRGLLRVLAGSAFLGALDYVTACRLRPEEALLVTKAYVPWNQRGLLMTVLREEGRRMLQRGPEPGSESGPGRRSKAAETDSRAAQEGDARGVYQLAMLLMELDTEDEASRLLAADALYRLGRLDDAHKALLVALSRRPQAAPVLVRLALLQLRRGFSYDASQLVKKVVQSGDTACLQPTLDVFRHEDRQLLQGHCHARALAILQTQPGGAEGRAHTREAIAYLSLAIFAAGSQASESLLARARCYGFLGQKKTAMFDVTSVLRAEPRNVQALCGRALLHLALDQQKEAVDDILSALKLSPRTAVPEIRSLKPEVQALITQGLSSRCRALLIQLPGTGARLSSEDTQSLLAAGEALIEMDAAQPSWHILLADVLAAAGSFEKAGARLQKVLHLAPASEAARARRGLLRLKKGDVPAATQDLQCLAETDTQDLGFLLRLLEASERQSLAQAAAQEADTLMSSGQPGQALGYCSLAVLAGGGSACHLRRRAACLAELREFGRALGDLDHVLREGSGDGDLQARAEDFCSQGRLLLGLGDEAGAAGAFTQALRLAPALAQSNLWQRPGRAPAAHALLCRAQHCLDEQRYTEAWTAAEGGLLVDPEHSGLKRLKARIRREAASGCRLH</sequence>
<dbReference type="InParanoid" id="A0A341CNU8"/>
<feature type="compositionally biased region" description="Basic and acidic residues" evidence="1">
    <location>
        <begin position="449"/>
        <end position="460"/>
    </location>
</feature>
<dbReference type="Proteomes" id="UP000252040">
    <property type="component" value="Unplaced"/>
</dbReference>
<accession>A0A341CNU8</accession>
<dbReference type="InterPro" id="IPR011990">
    <property type="entry name" value="TPR-like_helical_dom_sf"/>
</dbReference>
<dbReference type="FunCoup" id="A0A341CNU8">
    <property type="interactions" value="189"/>
</dbReference>
<dbReference type="SMART" id="SM00028">
    <property type="entry name" value="TPR"/>
    <property type="match status" value="7"/>
</dbReference>
<dbReference type="RefSeq" id="XP_024616015.1">
    <property type="nucleotide sequence ID" value="XM_024760247.1"/>
</dbReference>
<evidence type="ECO:0000313" key="2">
    <source>
        <dbReference type="Proteomes" id="UP000252040"/>
    </source>
</evidence>
<name>A0A341CNU8_NEOAA</name>
<dbReference type="STRING" id="1706337.A0A341CNU8"/>
<dbReference type="KEGG" id="nasi:112409874"/>
<proteinExistence type="predicted"/>
<dbReference type="CTD" id="100287898"/>
<dbReference type="PANTHER" id="PTHR44874">
    <property type="entry name" value="TETRATRICOPEPTIDE REPEAT PROTEIN 34"/>
    <property type="match status" value="1"/>
</dbReference>
<dbReference type="InterPro" id="IPR019734">
    <property type="entry name" value="TPR_rpt"/>
</dbReference>
<protein>
    <submittedName>
        <fullName evidence="3">Tetratricopeptide repeat protein 34</fullName>
    </submittedName>
</protein>
<gene>
    <name evidence="3" type="primary">TTC34</name>
</gene>
<dbReference type="AlphaFoldDB" id="A0A341CNU8"/>
<dbReference type="SUPFAM" id="SSF48452">
    <property type="entry name" value="TPR-like"/>
    <property type="match status" value="3"/>
</dbReference>
<evidence type="ECO:0000256" key="1">
    <source>
        <dbReference type="SAM" id="MobiDB-lite"/>
    </source>
</evidence>
<dbReference type="Gene3D" id="1.25.40.10">
    <property type="entry name" value="Tetratricopeptide repeat domain"/>
    <property type="match status" value="3"/>
</dbReference>
<dbReference type="InterPro" id="IPR042161">
    <property type="entry name" value="TTC34"/>
</dbReference>
<reference evidence="3" key="1">
    <citation type="submission" date="2025-08" db="UniProtKB">
        <authorList>
            <consortium name="RefSeq"/>
        </authorList>
    </citation>
    <scope>IDENTIFICATION</scope>
    <source>
        <tissue evidence="3">Meat</tissue>
    </source>
</reference>
<feature type="compositionally biased region" description="Low complexity" evidence="1">
    <location>
        <begin position="434"/>
        <end position="445"/>
    </location>
</feature>
<evidence type="ECO:0000313" key="3">
    <source>
        <dbReference type="RefSeq" id="XP_024616015.1"/>
    </source>
</evidence>
<dbReference type="GeneID" id="112409874"/>
<dbReference type="PANTHER" id="PTHR44874:SF1">
    <property type="entry name" value="TETRATRICOPEPTIDE REPEAT PROTEIN 34"/>
    <property type="match status" value="1"/>
</dbReference>
<keyword evidence="2" id="KW-1185">Reference proteome</keyword>
<feature type="region of interest" description="Disordered" evidence="1">
    <location>
        <begin position="432"/>
        <end position="460"/>
    </location>
</feature>
<organism evidence="2 3">
    <name type="scientific">Neophocaena asiaeorientalis asiaeorientalis</name>
    <name type="common">Yangtze finless porpoise</name>
    <name type="synonym">Neophocaena phocaenoides subsp. asiaeorientalis</name>
    <dbReference type="NCBI Taxonomy" id="1706337"/>
    <lineage>
        <taxon>Eukaryota</taxon>
        <taxon>Metazoa</taxon>
        <taxon>Chordata</taxon>
        <taxon>Craniata</taxon>
        <taxon>Vertebrata</taxon>
        <taxon>Euteleostomi</taxon>
        <taxon>Mammalia</taxon>
        <taxon>Eutheria</taxon>
        <taxon>Laurasiatheria</taxon>
        <taxon>Artiodactyla</taxon>
        <taxon>Whippomorpha</taxon>
        <taxon>Cetacea</taxon>
        <taxon>Odontoceti</taxon>
        <taxon>Phocoenidae</taxon>
        <taxon>Neophocaena</taxon>
    </lineage>
</organism>